<dbReference type="OrthoDB" id="5393196at2759"/>
<proteinExistence type="predicted"/>
<dbReference type="GeneID" id="25308633"/>
<dbReference type="RefSeq" id="XP_013280507.1">
    <property type="nucleotide sequence ID" value="XM_013425053.1"/>
</dbReference>
<evidence type="ECO:0000256" key="1">
    <source>
        <dbReference type="SAM" id="MobiDB-lite"/>
    </source>
</evidence>
<sequence>MSVLRATKLRTPQLSPKPMVSQTDAVPEECAQLSEATCSWDSLSKITLTLTSLREYDRRVHKETDLPNLHSLTSNAGDPTGQARQRLKRFARRGGPDLSHLIGRLEKLADRVPRRDDTATSAAERFVQMVNLERKLIGNGLYPPEHKLPNNSRQPKPLNFLDIRTSLASRRLSVGTSQFDEEELQDFRAELEQAGTEATTMHKVIPIVTGNEGKKHRTELNNRFNNLEPLGKDMSAPQPDLYYGADPSTIDQRVQDEVDQHIIPCITGFRPAAPNFFLELKGSDGSAREAQLQALHDAAHGARAMHKLQNYGQVKPIYDNKAYSLATTFHPTGGMLSVFAVHPTPPTIPQGQTSYHMTLVNVYAMSGNERNFREGLTAYRNARDLAKTYRDEFIEQANKAAALIPGSEPNATTSKRDAQQLDKPSDGVSKDDQDHEEPRPAKRPGASPGPEKRVQKSTGQGVQRPQRGSTRQRQVGQRKG</sequence>
<feature type="region of interest" description="Disordered" evidence="1">
    <location>
        <begin position="1"/>
        <end position="22"/>
    </location>
</feature>
<dbReference type="AlphaFoldDB" id="A0A0D2GWE8"/>
<evidence type="ECO:0000313" key="2">
    <source>
        <dbReference type="EMBL" id="KIW76699.1"/>
    </source>
</evidence>
<reference evidence="2 3" key="1">
    <citation type="submission" date="2015-01" db="EMBL/GenBank/DDBJ databases">
        <title>The Genome Sequence of Fonsecaea pedrosoi CBS 271.37.</title>
        <authorList>
            <consortium name="The Broad Institute Genomics Platform"/>
            <person name="Cuomo C."/>
            <person name="de Hoog S."/>
            <person name="Gorbushina A."/>
            <person name="Stielow B."/>
            <person name="Teixiera M."/>
            <person name="Abouelleil A."/>
            <person name="Chapman S.B."/>
            <person name="Priest M."/>
            <person name="Young S.K."/>
            <person name="Wortman J."/>
            <person name="Nusbaum C."/>
            <person name="Birren B."/>
        </authorList>
    </citation>
    <scope>NUCLEOTIDE SEQUENCE [LARGE SCALE GENOMIC DNA]</scope>
    <source>
        <strain evidence="2 3">CBS 271.37</strain>
    </source>
</reference>
<feature type="region of interest" description="Disordered" evidence="1">
    <location>
        <begin position="400"/>
        <end position="480"/>
    </location>
</feature>
<name>A0A0D2GWE8_9EURO</name>
<keyword evidence="3" id="KW-1185">Reference proteome</keyword>
<organism evidence="2 3">
    <name type="scientific">Fonsecaea pedrosoi CBS 271.37</name>
    <dbReference type="NCBI Taxonomy" id="1442368"/>
    <lineage>
        <taxon>Eukaryota</taxon>
        <taxon>Fungi</taxon>
        <taxon>Dikarya</taxon>
        <taxon>Ascomycota</taxon>
        <taxon>Pezizomycotina</taxon>
        <taxon>Eurotiomycetes</taxon>
        <taxon>Chaetothyriomycetidae</taxon>
        <taxon>Chaetothyriales</taxon>
        <taxon>Herpotrichiellaceae</taxon>
        <taxon>Fonsecaea</taxon>
    </lineage>
</organism>
<feature type="compositionally biased region" description="Polar residues" evidence="1">
    <location>
        <begin position="456"/>
        <end position="480"/>
    </location>
</feature>
<protein>
    <submittedName>
        <fullName evidence="2">Uncharacterized protein</fullName>
    </submittedName>
</protein>
<feature type="compositionally biased region" description="Basic and acidic residues" evidence="1">
    <location>
        <begin position="414"/>
        <end position="440"/>
    </location>
</feature>
<gene>
    <name evidence="2" type="ORF">Z517_09143</name>
</gene>
<evidence type="ECO:0000313" key="3">
    <source>
        <dbReference type="Proteomes" id="UP000053029"/>
    </source>
</evidence>
<dbReference type="HOGENOM" id="CLU_023878_1_1_1"/>
<feature type="compositionally biased region" description="Polar residues" evidence="1">
    <location>
        <begin position="10"/>
        <end position="22"/>
    </location>
</feature>
<dbReference type="STRING" id="1442368.A0A0D2GWE8"/>
<dbReference type="EMBL" id="KN846974">
    <property type="protein sequence ID" value="KIW76699.1"/>
    <property type="molecule type" value="Genomic_DNA"/>
</dbReference>
<dbReference type="VEuPathDB" id="FungiDB:Z517_09143"/>
<accession>A0A0D2GWE8</accession>
<dbReference type="Proteomes" id="UP000053029">
    <property type="component" value="Unassembled WGS sequence"/>
</dbReference>